<organism evidence="1 2">
    <name type="scientific">Gallaecimonas xiamenensis 3-C-1</name>
    <dbReference type="NCBI Taxonomy" id="745411"/>
    <lineage>
        <taxon>Bacteria</taxon>
        <taxon>Pseudomonadati</taxon>
        <taxon>Pseudomonadota</taxon>
        <taxon>Gammaproteobacteria</taxon>
        <taxon>Enterobacterales</taxon>
        <taxon>Gallaecimonadaceae</taxon>
        <taxon>Gallaecimonas</taxon>
    </lineage>
</organism>
<reference evidence="1 2" key="1">
    <citation type="journal article" date="2012" name="J. Bacteriol.">
        <title>Genome Sequence of Gallaecimonas xiamenensis Type Strain 3-C-1.</title>
        <authorList>
            <person name="Lai Q."/>
            <person name="Wang L."/>
            <person name="Wang W."/>
            <person name="Shao Z."/>
        </authorList>
    </citation>
    <scope>NUCLEOTIDE SEQUENCE [LARGE SCALE GENOMIC DNA]</scope>
    <source>
        <strain evidence="1 2">3-C-1</strain>
    </source>
</reference>
<keyword evidence="2" id="KW-1185">Reference proteome</keyword>
<name>K2KKM8_9GAMM</name>
<accession>K2KKM8</accession>
<dbReference type="Proteomes" id="UP000006755">
    <property type="component" value="Unassembled WGS sequence"/>
</dbReference>
<evidence type="ECO:0000313" key="2">
    <source>
        <dbReference type="Proteomes" id="UP000006755"/>
    </source>
</evidence>
<comment type="caution">
    <text evidence="1">The sequence shown here is derived from an EMBL/GenBank/DDBJ whole genome shotgun (WGS) entry which is preliminary data.</text>
</comment>
<protein>
    <submittedName>
        <fullName evidence="1">Acetolactate synthase small subunit</fullName>
    </submittedName>
</protein>
<dbReference type="AlphaFoldDB" id="K2KKM8"/>
<dbReference type="Pfam" id="PF13710">
    <property type="entry name" value="ACT_5"/>
    <property type="match status" value="1"/>
</dbReference>
<evidence type="ECO:0000313" key="1">
    <source>
        <dbReference type="EMBL" id="EKE77965.1"/>
    </source>
</evidence>
<dbReference type="eggNOG" id="COG3978">
    <property type="taxonomic scope" value="Bacteria"/>
</dbReference>
<dbReference type="OrthoDB" id="6198158at2"/>
<sequence length="72" mass="8303">MTESTLYITLRPAPAALERLLRLVRHRGFQLTQVQWHPQGVRLSVKHEHPLSHLTRQLEKLADVVSLTEEAV</sequence>
<dbReference type="SUPFAM" id="SSF55021">
    <property type="entry name" value="ACT-like"/>
    <property type="match status" value="1"/>
</dbReference>
<dbReference type="RefSeq" id="WP_008482272.1">
    <property type="nucleotide sequence ID" value="NZ_AMRI01000001.1"/>
</dbReference>
<gene>
    <name evidence="1" type="ORF">B3C1_00855</name>
</gene>
<dbReference type="STRING" id="745411.B3C1_00855"/>
<dbReference type="InterPro" id="IPR045865">
    <property type="entry name" value="ACT-like_dom_sf"/>
</dbReference>
<proteinExistence type="predicted"/>
<dbReference type="EMBL" id="AMRI01000001">
    <property type="protein sequence ID" value="EKE77965.1"/>
    <property type="molecule type" value="Genomic_DNA"/>
</dbReference>